<keyword evidence="5 8" id="KW-0965">Cell junction</keyword>
<evidence type="ECO:0000256" key="3">
    <source>
        <dbReference type="ARBA" id="ARBA00022475"/>
    </source>
</evidence>
<dbReference type="PRINTS" id="PR01077">
    <property type="entry name" value="CLAUDIN"/>
</dbReference>
<keyword evidence="3 8" id="KW-1003">Cell membrane</keyword>
<evidence type="ECO:0000256" key="5">
    <source>
        <dbReference type="ARBA" id="ARBA00022949"/>
    </source>
</evidence>
<evidence type="ECO:0000313" key="10">
    <source>
        <dbReference type="Proteomes" id="UP001066276"/>
    </source>
</evidence>
<evidence type="ECO:0000256" key="2">
    <source>
        <dbReference type="ARBA" id="ARBA00022427"/>
    </source>
</evidence>
<reference evidence="9" key="1">
    <citation type="journal article" date="2022" name="bioRxiv">
        <title>Sequencing and chromosome-scale assembly of the giantPleurodeles waltlgenome.</title>
        <authorList>
            <person name="Brown T."/>
            <person name="Elewa A."/>
            <person name="Iarovenko S."/>
            <person name="Subramanian E."/>
            <person name="Araus A.J."/>
            <person name="Petzold A."/>
            <person name="Susuki M."/>
            <person name="Suzuki K.-i.T."/>
            <person name="Hayashi T."/>
            <person name="Toyoda A."/>
            <person name="Oliveira C."/>
            <person name="Osipova E."/>
            <person name="Leigh N.D."/>
            <person name="Simon A."/>
            <person name="Yun M.H."/>
        </authorList>
    </citation>
    <scope>NUCLEOTIDE SEQUENCE</scope>
    <source>
        <strain evidence="9">20211129_DDA</strain>
        <tissue evidence="9">Liver</tissue>
    </source>
</reference>
<evidence type="ECO:0000256" key="6">
    <source>
        <dbReference type="ARBA" id="ARBA00022989"/>
    </source>
</evidence>
<keyword evidence="6 8" id="KW-1133">Transmembrane helix</keyword>
<feature type="transmembrane region" description="Helical" evidence="8">
    <location>
        <begin position="6"/>
        <end position="27"/>
    </location>
</feature>
<organism evidence="9 10">
    <name type="scientific">Pleurodeles waltl</name>
    <name type="common">Iberian ribbed newt</name>
    <dbReference type="NCBI Taxonomy" id="8319"/>
    <lineage>
        <taxon>Eukaryota</taxon>
        <taxon>Metazoa</taxon>
        <taxon>Chordata</taxon>
        <taxon>Craniata</taxon>
        <taxon>Vertebrata</taxon>
        <taxon>Euteleostomi</taxon>
        <taxon>Amphibia</taxon>
        <taxon>Batrachia</taxon>
        <taxon>Caudata</taxon>
        <taxon>Salamandroidea</taxon>
        <taxon>Salamandridae</taxon>
        <taxon>Pleurodelinae</taxon>
        <taxon>Pleurodeles</taxon>
    </lineage>
</organism>
<keyword evidence="2 8" id="KW-0796">Tight junction</keyword>
<evidence type="ECO:0000256" key="7">
    <source>
        <dbReference type="ARBA" id="ARBA00023136"/>
    </source>
</evidence>
<keyword evidence="4 8" id="KW-0812">Transmembrane</keyword>
<dbReference type="EMBL" id="JANPWB010000012">
    <property type="protein sequence ID" value="KAJ1119688.1"/>
    <property type="molecule type" value="Genomic_DNA"/>
</dbReference>
<dbReference type="InterPro" id="IPR006187">
    <property type="entry name" value="Claudin"/>
</dbReference>
<dbReference type="Proteomes" id="UP001066276">
    <property type="component" value="Chromosome 8"/>
</dbReference>
<comment type="subcellular location">
    <subcellularLocation>
        <location evidence="8">Cell junction</location>
        <location evidence="8">Tight junction</location>
    </subcellularLocation>
    <subcellularLocation>
        <location evidence="8">Cell membrane</location>
        <topology evidence="8">Multi-pass membrane protein</topology>
    </subcellularLocation>
</comment>
<feature type="transmembrane region" description="Helical" evidence="8">
    <location>
        <begin position="90"/>
        <end position="112"/>
    </location>
</feature>
<dbReference type="PANTHER" id="PTHR12002">
    <property type="entry name" value="CLAUDIN"/>
    <property type="match status" value="1"/>
</dbReference>
<dbReference type="AlphaFoldDB" id="A0AAV7NZ65"/>
<protein>
    <recommendedName>
        <fullName evidence="8">Claudin</fullName>
    </recommendedName>
</protein>
<comment type="caution">
    <text evidence="9">The sequence shown here is derived from an EMBL/GenBank/DDBJ whole genome shotgun (WGS) entry which is preliminary data.</text>
</comment>
<dbReference type="GO" id="GO:0005886">
    <property type="term" value="C:plasma membrane"/>
    <property type="evidence" value="ECO:0007669"/>
    <property type="project" value="UniProtKB-SubCell"/>
</dbReference>
<comment type="similarity">
    <text evidence="1 8">Belongs to the claudin family.</text>
</comment>
<dbReference type="InterPro" id="IPR017974">
    <property type="entry name" value="Claudin_CS"/>
</dbReference>
<sequence length="238" mass="26833">MLCLIVQLIGLILGFLGMVLTFILTAMTQWRISILVENDGLNSAKRIDGHWLSRWDGLWTTCVRQANIATQCESYESMVSITTDLKAGRILMPFAVGLSVGAFIIAMLGMLFRRRYGDSEAGKNCLLLTAGIAYIFSGILVFIPVTWTAANIMRQTCSVLCNRIQRQEMGEALFLGWPTSLSLCIAGFILCWFCPHTVSESNEANVISKPQPYQPDKDYELRPLKRKERSNYLKEEYI</sequence>
<proteinExistence type="inferred from homology"/>
<keyword evidence="7 8" id="KW-0472">Membrane</keyword>
<name>A0AAV7NZ65_PLEWA</name>
<evidence type="ECO:0000256" key="8">
    <source>
        <dbReference type="RuleBase" id="RU060637"/>
    </source>
</evidence>
<dbReference type="GO" id="GO:0005923">
    <property type="term" value="C:bicellular tight junction"/>
    <property type="evidence" value="ECO:0007669"/>
    <property type="project" value="UniProtKB-SubCell"/>
</dbReference>
<dbReference type="PROSITE" id="PS01346">
    <property type="entry name" value="CLAUDIN"/>
    <property type="match status" value="1"/>
</dbReference>
<evidence type="ECO:0000313" key="9">
    <source>
        <dbReference type="EMBL" id="KAJ1119688.1"/>
    </source>
</evidence>
<evidence type="ECO:0000256" key="4">
    <source>
        <dbReference type="ARBA" id="ARBA00022692"/>
    </source>
</evidence>
<evidence type="ECO:0000256" key="1">
    <source>
        <dbReference type="ARBA" id="ARBA00008295"/>
    </source>
</evidence>
<dbReference type="GO" id="GO:0005198">
    <property type="term" value="F:structural molecule activity"/>
    <property type="evidence" value="ECO:0007669"/>
    <property type="project" value="InterPro"/>
</dbReference>
<dbReference type="InterPro" id="IPR004031">
    <property type="entry name" value="PMP22/EMP/MP20/Claudin"/>
</dbReference>
<keyword evidence="10" id="KW-1185">Reference proteome</keyword>
<feature type="transmembrane region" description="Helical" evidence="8">
    <location>
        <begin position="132"/>
        <end position="152"/>
    </location>
</feature>
<accession>A0AAV7NZ65</accession>
<feature type="transmembrane region" description="Helical" evidence="8">
    <location>
        <begin position="172"/>
        <end position="193"/>
    </location>
</feature>
<gene>
    <name evidence="9" type="ORF">NDU88_007873</name>
</gene>
<dbReference type="Pfam" id="PF00822">
    <property type="entry name" value="PMP22_Claudin"/>
    <property type="match status" value="1"/>
</dbReference>
<dbReference type="Gene3D" id="1.20.140.150">
    <property type="match status" value="1"/>
</dbReference>
<comment type="function">
    <text evidence="8">Claudins function as major constituents of the tight junction complexes that regulate the permeability of epithelia.</text>
</comment>